<reference evidence="9" key="1">
    <citation type="submission" date="2017-02" db="UniProtKB">
        <authorList>
            <consortium name="WormBaseParasite"/>
        </authorList>
    </citation>
    <scope>IDENTIFICATION</scope>
</reference>
<dbReference type="AlphaFoldDB" id="A0A0R3X7S9"/>
<evidence type="ECO:0000313" key="8">
    <source>
        <dbReference type="Proteomes" id="UP000274429"/>
    </source>
</evidence>
<dbReference type="InterPro" id="IPR023252">
    <property type="entry name" value="Aurora_borealis_protein"/>
</dbReference>
<evidence type="ECO:0000256" key="5">
    <source>
        <dbReference type="ARBA" id="ARBA00023306"/>
    </source>
</evidence>
<evidence type="ECO:0000256" key="6">
    <source>
        <dbReference type="SAM" id="MobiDB-lite"/>
    </source>
</evidence>
<feature type="region of interest" description="Disordered" evidence="6">
    <location>
        <begin position="1"/>
        <end position="23"/>
    </location>
</feature>
<dbReference type="GO" id="GO:0007088">
    <property type="term" value="P:regulation of mitotic nuclear division"/>
    <property type="evidence" value="ECO:0007669"/>
    <property type="project" value="TreeGrafter"/>
</dbReference>
<keyword evidence="4" id="KW-0498">Mitosis</keyword>
<dbReference type="WBParaSite" id="TTAC_0000960401-mRNA-1">
    <property type="protein sequence ID" value="TTAC_0000960401-mRNA-1"/>
    <property type="gene ID" value="TTAC_0000960401"/>
</dbReference>
<evidence type="ECO:0000256" key="2">
    <source>
        <dbReference type="ARBA" id="ARBA00020055"/>
    </source>
</evidence>
<reference evidence="7 8" key="2">
    <citation type="submission" date="2018-11" db="EMBL/GenBank/DDBJ databases">
        <authorList>
            <consortium name="Pathogen Informatics"/>
        </authorList>
    </citation>
    <scope>NUCLEOTIDE SEQUENCE [LARGE SCALE GENOMIC DNA]</scope>
</reference>
<keyword evidence="3" id="KW-0132">Cell division</keyword>
<evidence type="ECO:0000313" key="7">
    <source>
        <dbReference type="EMBL" id="VDM34449.1"/>
    </source>
</evidence>
<dbReference type="EMBL" id="UYWX01020906">
    <property type="protein sequence ID" value="VDM34449.1"/>
    <property type="molecule type" value="Genomic_DNA"/>
</dbReference>
<dbReference type="OrthoDB" id="10020858at2759"/>
<name>A0A0R3X7S9_HYDTA</name>
<keyword evidence="8" id="KW-1185">Reference proteome</keyword>
<dbReference type="PANTHER" id="PTHR14728">
    <property type="entry name" value="PROTEIN AURORA BOREALIS"/>
    <property type="match status" value="1"/>
</dbReference>
<dbReference type="GO" id="GO:0005737">
    <property type="term" value="C:cytoplasm"/>
    <property type="evidence" value="ECO:0007669"/>
    <property type="project" value="TreeGrafter"/>
</dbReference>
<protein>
    <recommendedName>
        <fullName evidence="2">Protein aurora borealis</fullName>
    </recommendedName>
</protein>
<dbReference type="GO" id="GO:0051301">
    <property type="term" value="P:cell division"/>
    <property type="evidence" value="ECO:0007669"/>
    <property type="project" value="UniProtKB-KW"/>
</dbReference>
<dbReference type="GO" id="GO:0060236">
    <property type="term" value="P:regulation of mitotic spindle organization"/>
    <property type="evidence" value="ECO:0007669"/>
    <property type="project" value="TreeGrafter"/>
</dbReference>
<evidence type="ECO:0000256" key="1">
    <source>
        <dbReference type="ARBA" id="ARBA00010963"/>
    </source>
</evidence>
<feature type="compositionally biased region" description="Basic residues" evidence="6">
    <location>
        <begin position="407"/>
        <end position="421"/>
    </location>
</feature>
<keyword evidence="5" id="KW-0131">Cell cycle</keyword>
<evidence type="ECO:0000313" key="9">
    <source>
        <dbReference type="WBParaSite" id="TTAC_0000960401-mRNA-1"/>
    </source>
</evidence>
<evidence type="ECO:0000256" key="3">
    <source>
        <dbReference type="ARBA" id="ARBA00022618"/>
    </source>
</evidence>
<dbReference type="Pfam" id="PF15280">
    <property type="entry name" value="BORA_N"/>
    <property type="match status" value="1"/>
</dbReference>
<dbReference type="GO" id="GO:0005634">
    <property type="term" value="C:nucleus"/>
    <property type="evidence" value="ECO:0007669"/>
    <property type="project" value="TreeGrafter"/>
</dbReference>
<dbReference type="PANTHER" id="PTHR14728:SF2">
    <property type="entry name" value="PROTEIN AURORA BOREALIS"/>
    <property type="match status" value="1"/>
</dbReference>
<sequence length="469" mass="51362">MAEKTPPRDIVSPSNPSSDLPVLTTPMGGRLYNPFHEDYVARLDGITVTPGLFAPSDRSVARTEAVKSIPFFWSPEIKGDHFPTEIDENLTHQLQMQQKLDADVEEAAQSKIASYFQSNVVAPSPDVTIKPLKELLSGKPTLHRTSSLKPIFTSGSGNEEQAGQRTVVVTDVKVQTSISVAPDTDLPSLLQRAMGLEEKENVLCGGESSSLYRYGVTFSEASADHTEDPYPRYPSVMYSSCLRENLPNYRKRRSLFSESFDVDTLRNATSSSVDARSVHDTHFISADDMEAMADDLGLPVNWASESVSLSSRHQCKRSPEDIDRFKQSSATNLTGLLEHAGIGSCRTLSCEPQKSHLFGSMSPLVGGRTSPEARGLQRPLPLSSIMNDEDDEYDGGDEESTRDSCKSFKRQCGHGSRKRRMASPDLSPIYRPCGNPLMDQDSDNYVDVDALPGTVAAANNDSESNESAL</sequence>
<dbReference type="Proteomes" id="UP000274429">
    <property type="component" value="Unassembled WGS sequence"/>
</dbReference>
<dbReference type="GO" id="GO:0019901">
    <property type="term" value="F:protein kinase binding"/>
    <property type="evidence" value="ECO:0007669"/>
    <property type="project" value="TreeGrafter"/>
</dbReference>
<gene>
    <name evidence="7" type="ORF">TTAC_LOCUS9589</name>
</gene>
<evidence type="ECO:0000256" key="4">
    <source>
        <dbReference type="ARBA" id="ARBA00022776"/>
    </source>
</evidence>
<organism evidence="9">
    <name type="scientific">Hydatigena taeniaeformis</name>
    <name type="common">Feline tapeworm</name>
    <name type="synonym">Taenia taeniaeformis</name>
    <dbReference type="NCBI Taxonomy" id="6205"/>
    <lineage>
        <taxon>Eukaryota</taxon>
        <taxon>Metazoa</taxon>
        <taxon>Spiralia</taxon>
        <taxon>Lophotrochozoa</taxon>
        <taxon>Platyhelminthes</taxon>
        <taxon>Cestoda</taxon>
        <taxon>Eucestoda</taxon>
        <taxon>Cyclophyllidea</taxon>
        <taxon>Taeniidae</taxon>
        <taxon>Hydatigera</taxon>
    </lineage>
</organism>
<accession>A0A0R3X7S9</accession>
<comment type="similarity">
    <text evidence="1">Belongs to the BORA family.</text>
</comment>
<feature type="compositionally biased region" description="Acidic residues" evidence="6">
    <location>
        <begin position="387"/>
        <end position="398"/>
    </location>
</feature>
<feature type="region of interest" description="Disordered" evidence="6">
    <location>
        <begin position="367"/>
        <end position="446"/>
    </location>
</feature>
<proteinExistence type="inferred from homology"/>